<dbReference type="InterPro" id="IPR007173">
    <property type="entry name" value="ALO_C"/>
</dbReference>
<gene>
    <name evidence="5" type="ORF">SAMN05216352_1126</name>
</gene>
<dbReference type="EMBL" id="FNDU01000012">
    <property type="protein sequence ID" value="SDI79070.1"/>
    <property type="molecule type" value="Genomic_DNA"/>
</dbReference>
<proteinExistence type="predicted"/>
<dbReference type="Proteomes" id="UP000199017">
    <property type="component" value="Unassembled WGS sequence"/>
</dbReference>
<name>A0A1G8NHT9_9BACI</name>
<dbReference type="GO" id="GO:0003885">
    <property type="term" value="F:D-arabinono-1,4-lactone oxidase activity"/>
    <property type="evidence" value="ECO:0007669"/>
    <property type="project" value="InterPro"/>
</dbReference>
<dbReference type="Pfam" id="PF04030">
    <property type="entry name" value="ALO"/>
    <property type="match status" value="1"/>
</dbReference>
<dbReference type="InterPro" id="IPR016166">
    <property type="entry name" value="FAD-bd_PCMH"/>
</dbReference>
<keyword evidence="3" id="KW-0560">Oxidoreductase</keyword>
<keyword evidence="6" id="KW-1185">Reference proteome</keyword>
<dbReference type="AlphaFoldDB" id="A0A1G8NHT9"/>
<dbReference type="RefSeq" id="WP_245917879.1">
    <property type="nucleotide sequence ID" value="NZ_FNDU01000012.1"/>
</dbReference>
<keyword evidence="2" id="KW-0274">FAD</keyword>
<dbReference type="InterPro" id="IPR016164">
    <property type="entry name" value="FAD-linked_Oxase-like_C"/>
</dbReference>
<protein>
    <submittedName>
        <fullName evidence="5">FAD/FMN-containing dehydrogenase</fullName>
    </submittedName>
</protein>
<sequence>MSRSIKGALSGWANFPKETGYIYRPEKYKDLQEILRSKNQFHYISRGLGRSYGDTALNKQSGIISHTRFNRFLYFDDQVQVLECEAGVTFKEIIELFLPRGYTLPVTPGTKYVTVGGAIANDVHGKNHHRDGSISNHILDIKLLTPSGGIMTCSRQENQELFRATMGGIGLTGIILSARIKLMKVESSYIEVDYKKAAHLDDAIDMLNETDDLYQYSVAWIDCISRNRSMGRSVLMLGNHASKEQVDKNEPLSLKKRRKLKVPFNLPAFVLNPYSIKAFNSFYYSRFKNTSEVLVDYDSFFYPLDVILSWNRIYGKTGFIQYQVVFPLETSRQGLTKLLQKLSRARCSSFLGVLKRFGENENGLLSFPRKGYTLALDIPFRGGEQLLTFIRELDEVVLSYGGALYLAKDSLMTPGTFARMYPKLSTFQEIKAKIDPDGLFSSSMARRLNIVRDIG</sequence>
<dbReference type="SUPFAM" id="SSF56176">
    <property type="entry name" value="FAD-binding/transporter-associated domain-like"/>
    <property type="match status" value="1"/>
</dbReference>
<dbReference type="STRING" id="930129.SAMN05216352_1126"/>
<dbReference type="GO" id="GO:0071949">
    <property type="term" value="F:FAD binding"/>
    <property type="evidence" value="ECO:0007669"/>
    <property type="project" value="InterPro"/>
</dbReference>
<dbReference type="PANTHER" id="PTHR43762:SF1">
    <property type="entry name" value="D-ARABINONO-1,4-LACTONE OXIDASE"/>
    <property type="match status" value="1"/>
</dbReference>
<dbReference type="PROSITE" id="PS51387">
    <property type="entry name" value="FAD_PCMH"/>
    <property type="match status" value="1"/>
</dbReference>
<organism evidence="5 6">
    <name type="scientific">Alteribacillus bidgolensis</name>
    <dbReference type="NCBI Taxonomy" id="930129"/>
    <lineage>
        <taxon>Bacteria</taxon>
        <taxon>Bacillati</taxon>
        <taxon>Bacillota</taxon>
        <taxon>Bacilli</taxon>
        <taxon>Bacillales</taxon>
        <taxon>Bacillaceae</taxon>
        <taxon>Alteribacillus</taxon>
    </lineage>
</organism>
<reference evidence="5 6" key="1">
    <citation type="submission" date="2016-10" db="EMBL/GenBank/DDBJ databases">
        <authorList>
            <person name="de Groot N.N."/>
        </authorList>
    </citation>
    <scope>NUCLEOTIDE SEQUENCE [LARGE SCALE GENOMIC DNA]</scope>
    <source>
        <strain evidence="6">P4B,CCM 7963,CECT 7998,DSM 25260,IBRC-M 10614,KCTC 13821</strain>
    </source>
</reference>
<accession>A0A1G8NHT9</accession>
<dbReference type="PANTHER" id="PTHR43762">
    <property type="entry name" value="L-GULONOLACTONE OXIDASE"/>
    <property type="match status" value="1"/>
</dbReference>
<evidence type="ECO:0000256" key="3">
    <source>
        <dbReference type="ARBA" id="ARBA00023002"/>
    </source>
</evidence>
<evidence type="ECO:0000259" key="4">
    <source>
        <dbReference type="PROSITE" id="PS51387"/>
    </source>
</evidence>
<dbReference type="InterPro" id="IPR016169">
    <property type="entry name" value="FAD-bd_PCMH_sub2"/>
</dbReference>
<dbReference type="InterPro" id="IPR010031">
    <property type="entry name" value="FAD_lactone_oxidase-like"/>
</dbReference>
<evidence type="ECO:0000313" key="5">
    <source>
        <dbReference type="EMBL" id="SDI79070.1"/>
    </source>
</evidence>
<dbReference type="SUPFAM" id="SSF55103">
    <property type="entry name" value="FAD-linked oxidases, C-terminal domain"/>
    <property type="match status" value="1"/>
</dbReference>
<dbReference type="GO" id="GO:0016020">
    <property type="term" value="C:membrane"/>
    <property type="evidence" value="ECO:0007669"/>
    <property type="project" value="InterPro"/>
</dbReference>
<dbReference type="InterPro" id="IPR006094">
    <property type="entry name" value="Oxid_FAD_bind_N"/>
</dbReference>
<evidence type="ECO:0000256" key="2">
    <source>
        <dbReference type="ARBA" id="ARBA00022827"/>
    </source>
</evidence>
<keyword evidence="1" id="KW-0285">Flavoprotein</keyword>
<dbReference type="Gene3D" id="3.30.465.10">
    <property type="match status" value="1"/>
</dbReference>
<dbReference type="Pfam" id="PF01565">
    <property type="entry name" value="FAD_binding_4"/>
    <property type="match status" value="1"/>
</dbReference>
<evidence type="ECO:0000313" key="6">
    <source>
        <dbReference type="Proteomes" id="UP000199017"/>
    </source>
</evidence>
<feature type="domain" description="FAD-binding PCMH-type" evidence="4">
    <location>
        <begin position="14"/>
        <end position="185"/>
    </location>
</feature>
<evidence type="ECO:0000256" key="1">
    <source>
        <dbReference type="ARBA" id="ARBA00022630"/>
    </source>
</evidence>
<dbReference type="InterPro" id="IPR036318">
    <property type="entry name" value="FAD-bd_PCMH-like_sf"/>
</dbReference>